<organism evidence="1 2">
    <name type="scientific">Methylomusa anaerophila</name>
    <dbReference type="NCBI Taxonomy" id="1930071"/>
    <lineage>
        <taxon>Bacteria</taxon>
        <taxon>Bacillati</taxon>
        <taxon>Bacillota</taxon>
        <taxon>Negativicutes</taxon>
        <taxon>Selenomonadales</taxon>
        <taxon>Sporomusaceae</taxon>
        <taxon>Methylomusa</taxon>
    </lineage>
</organism>
<dbReference type="AlphaFoldDB" id="A0A348AJ25"/>
<gene>
    <name evidence="1" type="ORF">MAMMFC1_01741</name>
</gene>
<reference evidence="1 2" key="1">
    <citation type="journal article" date="2018" name="Int. J. Syst. Evol. Microbiol.">
        <title>Methylomusa anaerophila gen. nov., sp. nov., an anaerobic methanol-utilizing bacterium isolated from a microbial fuel cell.</title>
        <authorList>
            <person name="Amano N."/>
            <person name="Yamamuro A."/>
            <person name="Miyahara M."/>
            <person name="Kouzuma A."/>
            <person name="Abe T."/>
            <person name="Watanabe K."/>
        </authorList>
    </citation>
    <scope>NUCLEOTIDE SEQUENCE [LARGE SCALE GENOMIC DNA]</scope>
    <source>
        <strain evidence="1 2">MMFC1</strain>
    </source>
</reference>
<dbReference type="EMBL" id="AP018449">
    <property type="protein sequence ID" value="BBB91073.1"/>
    <property type="molecule type" value="Genomic_DNA"/>
</dbReference>
<sequence length="206" mass="22839">MTNEELGKEIALGIINTGVEGGFDAVSCSTAGDYPSIGCSQWEGLNGRGDALLNSIPGGDYFADRTYSDIQNNGELEALRQLLGSEEGQAVQIQILSQNCTEMYVNELLQVPSMDDSRCFIYAGIWCPTSHSVVRRFLQNRWNRYNLRSLETMRDIFRDLYYVAASVGEEYAVGYANRAENTFQYVASLNLSAYGVAEYGQGPFGR</sequence>
<protein>
    <submittedName>
        <fullName evidence="1">Uncharacterized protein</fullName>
    </submittedName>
</protein>
<dbReference type="OrthoDB" id="1634576at2"/>
<evidence type="ECO:0000313" key="1">
    <source>
        <dbReference type="EMBL" id="BBB91073.1"/>
    </source>
</evidence>
<keyword evidence="2" id="KW-1185">Reference proteome</keyword>
<dbReference type="RefSeq" id="WP_126308137.1">
    <property type="nucleotide sequence ID" value="NZ_AP018449.1"/>
</dbReference>
<accession>A0A348AJ25</accession>
<dbReference type="KEGG" id="mana:MAMMFC1_01741"/>
<evidence type="ECO:0000313" key="2">
    <source>
        <dbReference type="Proteomes" id="UP000276437"/>
    </source>
</evidence>
<name>A0A348AJ25_9FIRM</name>
<dbReference type="Proteomes" id="UP000276437">
    <property type="component" value="Chromosome"/>
</dbReference>
<proteinExistence type="predicted"/>